<comment type="similarity">
    <text evidence="2">Belongs to the transpeptidase family.</text>
</comment>
<organism evidence="6 7">
    <name type="scientific">Candidatus Weimeria bifida</name>
    <dbReference type="NCBI Taxonomy" id="2599074"/>
    <lineage>
        <taxon>Bacteria</taxon>
        <taxon>Bacillati</taxon>
        <taxon>Bacillota</taxon>
        <taxon>Clostridia</taxon>
        <taxon>Lachnospirales</taxon>
        <taxon>Lachnospiraceae</taxon>
        <taxon>Candidatus Weimeria</taxon>
    </lineage>
</organism>
<evidence type="ECO:0000313" key="6">
    <source>
        <dbReference type="EMBL" id="MQN00795.1"/>
    </source>
</evidence>
<dbReference type="InterPro" id="IPR036138">
    <property type="entry name" value="PBP_dimer_sf"/>
</dbReference>
<comment type="caution">
    <text evidence="6">The sequence shown here is derived from an EMBL/GenBank/DDBJ whole genome shotgun (WGS) entry which is preliminary data.</text>
</comment>
<dbReference type="SUPFAM" id="SSF56601">
    <property type="entry name" value="beta-lactamase/transpeptidase-like"/>
    <property type="match status" value="1"/>
</dbReference>
<dbReference type="Pfam" id="PF00905">
    <property type="entry name" value="Transpeptidase"/>
    <property type="match status" value="1"/>
</dbReference>
<dbReference type="Gene3D" id="3.90.1310.10">
    <property type="entry name" value="Penicillin-binding protein 2a (Domain 2)"/>
    <property type="match status" value="1"/>
</dbReference>
<dbReference type="InterPro" id="IPR050515">
    <property type="entry name" value="Beta-lactam/transpept"/>
</dbReference>
<evidence type="ECO:0000256" key="3">
    <source>
        <dbReference type="ARBA" id="ARBA00023136"/>
    </source>
</evidence>
<evidence type="ECO:0000313" key="7">
    <source>
        <dbReference type="Proteomes" id="UP000460257"/>
    </source>
</evidence>
<proteinExistence type="inferred from homology"/>
<name>A0A6N7IWW2_9FIRM</name>
<evidence type="ECO:0000259" key="5">
    <source>
        <dbReference type="Pfam" id="PF03717"/>
    </source>
</evidence>
<evidence type="ECO:0000256" key="1">
    <source>
        <dbReference type="ARBA" id="ARBA00004370"/>
    </source>
</evidence>
<dbReference type="EMBL" id="VOGC01000002">
    <property type="protein sequence ID" value="MQN00795.1"/>
    <property type="molecule type" value="Genomic_DNA"/>
</dbReference>
<dbReference type="PANTHER" id="PTHR30627">
    <property type="entry name" value="PEPTIDOGLYCAN D,D-TRANSPEPTIDASE"/>
    <property type="match status" value="1"/>
</dbReference>
<dbReference type="InterPro" id="IPR001460">
    <property type="entry name" value="PCN-bd_Tpept"/>
</dbReference>
<dbReference type="Pfam" id="PF03717">
    <property type="entry name" value="PBP_dimer"/>
    <property type="match status" value="1"/>
</dbReference>
<dbReference type="GO" id="GO:0008658">
    <property type="term" value="F:penicillin binding"/>
    <property type="evidence" value="ECO:0007669"/>
    <property type="project" value="InterPro"/>
</dbReference>
<dbReference type="Proteomes" id="UP000460257">
    <property type="component" value="Unassembled WGS sequence"/>
</dbReference>
<feature type="domain" description="Penicillin-binding protein dimerisation" evidence="5">
    <location>
        <begin position="70"/>
        <end position="232"/>
    </location>
</feature>
<keyword evidence="7" id="KW-1185">Reference proteome</keyword>
<dbReference type="InterPro" id="IPR012338">
    <property type="entry name" value="Beta-lactam/transpept-like"/>
</dbReference>
<protein>
    <submittedName>
        <fullName evidence="6">Penicillin-binding protein 2</fullName>
    </submittedName>
</protein>
<keyword evidence="3" id="KW-0472">Membrane</keyword>
<dbReference type="GO" id="GO:0005886">
    <property type="term" value="C:plasma membrane"/>
    <property type="evidence" value="ECO:0007669"/>
    <property type="project" value="TreeGrafter"/>
</dbReference>
<reference evidence="6" key="1">
    <citation type="journal article" date="2020" name="Appl. Environ. Microbiol.">
        <title>Medium-Chain Fatty Acid Synthesis by 'Candidatus Weimeria bifida' gen. nov., sp. nov., and 'Candidatus Pseudoramibacter fermentans' sp. nov.</title>
        <authorList>
            <person name="Scarborough M.J."/>
            <person name="Myers K.S."/>
            <person name="Donohue T.J."/>
            <person name="Noguera D.R."/>
        </authorList>
    </citation>
    <scope>NUCLEOTIDE SEQUENCE</scope>
    <source>
        <strain evidence="6">LCO1.1</strain>
    </source>
</reference>
<comment type="subcellular location">
    <subcellularLocation>
        <location evidence="1">Membrane</location>
    </subcellularLocation>
</comment>
<dbReference type="SUPFAM" id="SSF56519">
    <property type="entry name" value="Penicillin binding protein dimerisation domain"/>
    <property type="match status" value="1"/>
</dbReference>
<accession>A0A6N7IWW2</accession>
<evidence type="ECO:0000259" key="4">
    <source>
        <dbReference type="Pfam" id="PF00905"/>
    </source>
</evidence>
<dbReference type="GO" id="GO:0071555">
    <property type="term" value="P:cell wall organization"/>
    <property type="evidence" value="ECO:0007669"/>
    <property type="project" value="TreeGrafter"/>
</dbReference>
<dbReference type="Gene3D" id="3.40.710.10">
    <property type="entry name" value="DD-peptidase/beta-lactamase superfamily"/>
    <property type="match status" value="1"/>
</dbReference>
<dbReference type="PROSITE" id="PS51257">
    <property type="entry name" value="PROKAR_LIPOPROTEIN"/>
    <property type="match status" value="1"/>
</dbReference>
<feature type="domain" description="Penicillin-binding protein transpeptidase" evidence="4">
    <location>
        <begin position="282"/>
        <end position="609"/>
    </location>
</feature>
<dbReference type="AlphaFoldDB" id="A0A6N7IWW2"/>
<sequence>MSVNQKYHRNHRRGNRIYKRMQATLTLVFFACLALFCVILGRVISIQAKDGPKYAKQVLSQMSYQNRVIPYKRGDIVDSKGTTLATSIDVYNVVLDCKALKEEKKNKKGIIESTAKYVHQYFPDIKESAVTDAVEKHPKSQYTVLKKRESYERMKAFSDFSSSKKGKKAVAGIWFEKEYKRQYPYPNLASQLIGFVASGNTGVTGLENQYNSVLNGTDGRSFGYQNEDNSVENSVIEPVNGNTIQTSLDVFTQQTVNNAVTKFNKRMEKAAGNHKRGSKNTAVLVMNPNNGQIYAMATYPSFSLNKPRKLSSLYTKQELSGMSSKDQLDALNGLWQNFPVSHTFEPGSTFKPFTVAAGLETGRLKDSDTFLCDGGMKFADNVYVKCESHHGIETVRKALMDSCNDSLMQIGLRLGAKNFEFYQHLFGFGQKTGVDLPGEPRTNTLLYSEKELQRTPVNLATNAFGQNFNVTMIQIASGYCSLINGGNYYKPTVVTKVEDDSGNTVSKNDPELLKKTISKETSDQIRSYLKSVVTGGTGVTAQVKGYSIGGKTGTAEKQPRKQGNYLVSFIGFAPVESPKLLVYVVVDEPNAPDQAHSKFAQEIAHDIFKTLLPYYNIEKTSKKKNSKK</sequence>
<evidence type="ECO:0000256" key="2">
    <source>
        <dbReference type="ARBA" id="ARBA00007171"/>
    </source>
</evidence>
<gene>
    <name evidence="6" type="ORF">FRC54_02215</name>
</gene>
<dbReference type="InterPro" id="IPR005311">
    <property type="entry name" value="PBP_dimer"/>
</dbReference>